<name>A0ABR2BC15_9ROSI</name>
<comment type="caution">
    <text evidence="2">The sequence shown here is derived from an EMBL/GenBank/DDBJ whole genome shotgun (WGS) entry which is preliminary data.</text>
</comment>
<feature type="region of interest" description="Disordered" evidence="1">
    <location>
        <begin position="42"/>
        <end position="77"/>
    </location>
</feature>
<dbReference type="EMBL" id="JBBPBM010000139">
    <property type="protein sequence ID" value="KAK8504584.1"/>
    <property type="molecule type" value="Genomic_DNA"/>
</dbReference>
<proteinExistence type="predicted"/>
<protein>
    <submittedName>
        <fullName evidence="2">Uncharacterized protein</fullName>
    </submittedName>
</protein>
<evidence type="ECO:0000313" key="2">
    <source>
        <dbReference type="EMBL" id="KAK8504584.1"/>
    </source>
</evidence>
<evidence type="ECO:0000256" key="1">
    <source>
        <dbReference type="SAM" id="MobiDB-lite"/>
    </source>
</evidence>
<dbReference type="Proteomes" id="UP001472677">
    <property type="component" value="Unassembled WGS sequence"/>
</dbReference>
<sequence>MLISTTQQEEIEEILEVVVGDDVFIVRVYEVRFLRIVTGKMEAQSGKEDVKGSGSEVEESSTDFSEAGDRRKKSISQVDSVIGDGEFINEACTGIHSQEKENGKKTDY</sequence>
<reference evidence="2 3" key="1">
    <citation type="journal article" date="2024" name="G3 (Bethesda)">
        <title>Genome assembly of Hibiscus sabdariffa L. provides insights into metabolisms of medicinal natural products.</title>
        <authorList>
            <person name="Kim T."/>
        </authorList>
    </citation>
    <scope>NUCLEOTIDE SEQUENCE [LARGE SCALE GENOMIC DNA]</scope>
    <source>
        <strain evidence="2">TK-2024</strain>
        <tissue evidence="2">Old leaves</tissue>
    </source>
</reference>
<gene>
    <name evidence="2" type="ORF">V6N12_017126</name>
</gene>
<keyword evidence="3" id="KW-1185">Reference proteome</keyword>
<accession>A0ABR2BC15</accession>
<evidence type="ECO:0000313" key="3">
    <source>
        <dbReference type="Proteomes" id="UP001472677"/>
    </source>
</evidence>
<organism evidence="2 3">
    <name type="scientific">Hibiscus sabdariffa</name>
    <name type="common">roselle</name>
    <dbReference type="NCBI Taxonomy" id="183260"/>
    <lineage>
        <taxon>Eukaryota</taxon>
        <taxon>Viridiplantae</taxon>
        <taxon>Streptophyta</taxon>
        <taxon>Embryophyta</taxon>
        <taxon>Tracheophyta</taxon>
        <taxon>Spermatophyta</taxon>
        <taxon>Magnoliopsida</taxon>
        <taxon>eudicotyledons</taxon>
        <taxon>Gunneridae</taxon>
        <taxon>Pentapetalae</taxon>
        <taxon>rosids</taxon>
        <taxon>malvids</taxon>
        <taxon>Malvales</taxon>
        <taxon>Malvaceae</taxon>
        <taxon>Malvoideae</taxon>
        <taxon>Hibiscus</taxon>
    </lineage>
</organism>